<dbReference type="Gene3D" id="3.30.200.20">
    <property type="entry name" value="Phosphorylase Kinase, domain 1"/>
    <property type="match status" value="1"/>
</dbReference>
<dbReference type="SMART" id="SM00220">
    <property type="entry name" value="S_TKc"/>
    <property type="match status" value="1"/>
</dbReference>
<keyword evidence="1 8" id="KW-0808">Transferase</keyword>
<evidence type="ECO:0000256" key="5">
    <source>
        <dbReference type="PROSITE-ProRule" id="PRU10141"/>
    </source>
</evidence>
<dbReference type="Proteomes" id="UP000011529">
    <property type="component" value="Unassembled WGS sequence"/>
</dbReference>
<dbReference type="PROSITE" id="PS00108">
    <property type="entry name" value="PROTEIN_KINASE_ST"/>
    <property type="match status" value="1"/>
</dbReference>
<keyword evidence="2 5" id="KW-0547">Nucleotide-binding</keyword>
<evidence type="ECO:0000256" key="4">
    <source>
        <dbReference type="ARBA" id="ARBA00022840"/>
    </source>
</evidence>
<feature type="domain" description="Protein kinase" evidence="7">
    <location>
        <begin position="122"/>
        <end position="392"/>
    </location>
</feature>
<dbReference type="PROSITE" id="PS00107">
    <property type="entry name" value="PROTEIN_KINASE_ATP"/>
    <property type="match status" value="1"/>
</dbReference>
<organism evidence="8 9">
    <name type="scientific">Rhodopirellula europaea 6C</name>
    <dbReference type="NCBI Taxonomy" id="1263867"/>
    <lineage>
        <taxon>Bacteria</taxon>
        <taxon>Pseudomonadati</taxon>
        <taxon>Planctomycetota</taxon>
        <taxon>Planctomycetia</taxon>
        <taxon>Pirellulales</taxon>
        <taxon>Pirellulaceae</taxon>
        <taxon>Rhodopirellula</taxon>
    </lineage>
</organism>
<dbReference type="InterPro" id="IPR008271">
    <property type="entry name" value="Ser/Thr_kinase_AS"/>
</dbReference>
<reference evidence="8" key="2">
    <citation type="journal article" date="2013" name="Mar. Genomics">
        <title>Expression of sulfatases in Rhodopirellula baltica and the diversity of sulfatases in the genus Rhodopirellula.</title>
        <authorList>
            <person name="Wegner C.E."/>
            <person name="Richter-Heitmann T."/>
            <person name="Klindworth A."/>
            <person name="Klockow C."/>
            <person name="Richter M."/>
            <person name="Achstetter T."/>
            <person name="Glockner F.O."/>
            <person name="Harder J."/>
        </authorList>
    </citation>
    <scope>NUCLEOTIDE SEQUENCE [LARGE SCALE GENOMIC DNA]</scope>
    <source>
        <strain evidence="8">6C</strain>
    </source>
</reference>
<dbReference type="InterPro" id="IPR017441">
    <property type="entry name" value="Protein_kinase_ATP_BS"/>
</dbReference>
<sequence>MSNRRPIQALCGQPIDPSHRKPVMIATSTDCLSIEELNRLLDGQLSSNEFDSASKHVDQCEQCQSRIPEKWDALSPIANADSEEDSVLAESACQFAVAQLMTANVPVPHAAADLPIDQIGPYEILGQLGQGGMGMVCLARHNRLKRQCAIKLLPPHRVMEPGWLDRFDREMTTVASLEHPGIVRATDAGTHSGWHYLVMEYLDGMDVGKIAHRLGSLPVADACEIARQSAVALMHVHETGLIHRDVKPSNLMLTRDGTVKLLDLGLVLAGDDPLATDDRLTTVGHLMGTLPAMSPEQLLDSRKVQPASDIYSLGATLYRLISGRWPHANEGGLAARVLAITGESNRSTPLPLSSFQPSVETELESFVGQMMHRQPDQRPSGSIVAERLATWSGEANLKALLKRAESTPASDAPITPSLPLATNPASPPPGNGKHTWTAWMGPLGWFAAAVLLATVVIQIKTDKGLVTVTTDGKDTKVAVEEDDGEPRSVALAQSVAEQSEPVVADPTNGIVYHGKNLDAWLGILQNEQQIDSVGQAMRAAERLSRNSPRRAEVAKLTLARASEHGTILVERPPNQHSDVFNVTGPSDPRFMGYLTEVYPHFLPTPGLEPLGEYLAHGNERSKSATILLLNQYVTGQYVSGMDANTDYLKQRETAPTYFAKSAERQEDRAKVERLLIRLGTASEELRKLSSQVSDETWNAAKEASASREMAWATALRILQDSGPHIAAPDWIADYVEEQVNDAVAKYERREVDPATGQTKWDYSDPNAVYGFSMGGFGGGPQAHTNPNPPDWILPTELYLAATEMRREGRVQFPIEFAAETLAHPRFNWYSMDGSSFNDVVQGLATIDPEAPSLIAFHLDRSFQEMDRQYQASQNAEWLRPLTFLRQRLQEGLASVYTTHVEQPKQAHDRLERLVKSLPNLSMYQQSTDDNKDFWHAMLNDLKQRSESGAAPE</sequence>
<dbReference type="GO" id="GO:0004674">
    <property type="term" value="F:protein serine/threonine kinase activity"/>
    <property type="evidence" value="ECO:0007669"/>
    <property type="project" value="TreeGrafter"/>
</dbReference>
<dbReference type="SUPFAM" id="SSF56112">
    <property type="entry name" value="Protein kinase-like (PK-like)"/>
    <property type="match status" value="1"/>
</dbReference>
<name>M2A3D7_9BACT</name>
<keyword evidence="9" id="KW-1185">Reference proteome</keyword>
<dbReference type="InterPro" id="IPR000719">
    <property type="entry name" value="Prot_kinase_dom"/>
</dbReference>
<proteinExistence type="predicted"/>
<protein>
    <submittedName>
        <fullName evidence="8">Serine/threonine-protein kinase</fullName>
        <ecNumber evidence="8">2.7.-.-</ecNumber>
    </submittedName>
</protein>
<dbReference type="EMBL" id="ANMO01000257">
    <property type="protein sequence ID" value="EMB13516.1"/>
    <property type="molecule type" value="Genomic_DNA"/>
</dbReference>
<evidence type="ECO:0000256" key="1">
    <source>
        <dbReference type="ARBA" id="ARBA00022679"/>
    </source>
</evidence>
<accession>M2A3D7</accession>
<evidence type="ECO:0000256" key="3">
    <source>
        <dbReference type="ARBA" id="ARBA00022777"/>
    </source>
</evidence>
<feature type="binding site" evidence="5">
    <location>
        <position position="151"/>
    </location>
    <ligand>
        <name>ATP</name>
        <dbReference type="ChEBI" id="CHEBI:30616"/>
    </ligand>
</feature>
<evidence type="ECO:0000313" key="9">
    <source>
        <dbReference type="Proteomes" id="UP000011529"/>
    </source>
</evidence>
<dbReference type="Pfam" id="PF00069">
    <property type="entry name" value="Pkinase"/>
    <property type="match status" value="1"/>
</dbReference>
<reference evidence="8" key="1">
    <citation type="submission" date="2012-11" db="EMBL/GenBank/DDBJ databases">
        <title>Permanent draft genomes of Rhodopirellula europaea strain SH398 and 6C.</title>
        <authorList>
            <person name="Richter M."/>
            <person name="Richter-Heitmann T."/>
            <person name="Frank C."/>
            <person name="Harder J."/>
            <person name="Glockner F.O."/>
        </authorList>
    </citation>
    <scope>NUCLEOTIDE SEQUENCE</scope>
    <source>
        <strain evidence="8">6C</strain>
    </source>
</reference>
<evidence type="ECO:0000259" key="7">
    <source>
        <dbReference type="PROSITE" id="PS50011"/>
    </source>
</evidence>
<gene>
    <name evidence="8" type="ORF">RE6C_05744</name>
</gene>
<keyword evidence="3 8" id="KW-0418">Kinase</keyword>
<feature type="region of interest" description="Disordered" evidence="6">
    <location>
        <begin position="408"/>
        <end position="432"/>
    </location>
</feature>
<dbReference type="EC" id="2.7.-.-" evidence="8"/>
<evidence type="ECO:0000256" key="6">
    <source>
        <dbReference type="SAM" id="MobiDB-lite"/>
    </source>
</evidence>
<dbReference type="PATRIC" id="fig|1263867.3.peg.6153"/>
<evidence type="ECO:0000313" key="8">
    <source>
        <dbReference type="EMBL" id="EMB13516.1"/>
    </source>
</evidence>
<comment type="caution">
    <text evidence="8">The sequence shown here is derived from an EMBL/GenBank/DDBJ whole genome shotgun (WGS) entry which is preliminary data.</text>
</comment>
<dbReference type="PROSITE" id="PS50011">
    <property type="entry name" value="PROTEIN_KINASE_DOM"/>
    <property type="match status" value="1"/>
</dbReference>
<dbReference type="PANTHER" id="PTHR43289">
    <property type="entry name" value="MITOGEN-ACTIVATED PROTEIN KINASE KINASE KINASE 20-RELATED"/>
    <property type="match status" value="1"/>
</dbReference>
<dbReference type="CDD" id="cd14014">
    <property type="entry name" value="STKc_PknB_like"/>
    <property type="match status" value="1"/>
</dbReference>
<evidence type="ECO:0000256" key="2">
    <source>
        <dbReference type="ARBA" id="ARBA00022741"/>
    </source>
</evidence>
<keyword evidence="4 5" id="KW-0067">ATP-binding</keyword>
<dbReference type="PANTHER" id="PTHR43289:SF34">
    <property type="entry name" value="SERINE_THREONINE-PROTEIN KINASE YBDM-RELATED"/>
    <property type="match status" value="1"/>
</dbReference>
<dbReference type="Gene3D" id="1.10.510.10">
    <property type="entry name" value="Transferase(Phosphotransferase) domain 1"/>
    <property type="match status" value="1"/>
</dbReference>
<dbReference type="GO" id="GO:0005524">
    <property type="term" value="F:ATP binding"/>
    <property type="evidence" value="ECO:0007669"/>
    <property type="project" value="UniProtKB-UniRule"/>
</dbReference>
<dbReference type="AlphaFoldDB" id="M2A3D7"/>
<dbReference type="InterPro" id="IPR011009">
    <property type="entry name" value="Kinase-like_dom_sf"/>
</dbReference>